<dbReference type="PANTHER" id="PTHR45527">
    <property type="entry name" value="NONRIBOSOMAL PEPTIDE SYNTHETASE"/>
    <property type="match status" value="1"/>
</dbReference>
<evidence type="ECO:0000259" key="6">
    <source>
        <dbReference type="PROSITE" id="PS50075"/>
    </source>
</evidence>
<dbReference type="InterPro" id="IPR023213">
    <property type="entry name" value="CAT-like_dom_sf"/>
</dbReference>
<keyword evidence="4" id="KW-0677">Repeat</keyword>
<dbReference type="Gene3D" id="3.30.300.30">
    <property type="match status" value="2"/>
</dbReference>
<dbReference type="SUPFAM" id="SSF56801">
    <property type="entry name" value="Acetyl-CoA synthetase-like"/>
    <property type="match status" value="2"/>
</dbReference>
<dbReference type="InterPro" id="IPR045851">
    <property type="entry name" value="AMP-bd_C_sf"/>
</dbReference>
<dbReference type="Proteomes" id="UP000672657">
    <property type="component" value="Unassembled WGS sequence"/>
</dbReference>
<dbReference type="PROSITE" id="PS00455">
    <property type="entry name" value="AMP_BINDING"/>
    <property type="match status" value="2"/>
</dbReference>
<dbReference type="InterPro" id="IPR025110">
    <property type="entry name" value="AMP-bd_C"/>
</dbReference>
<comment type="cofactor">
    <cofactor evidence="1">
        <name>pantetheine 4'-phosphate</name>
        <dbReference type="ChEBI" id="CHEBI:47942"/>
    </cofactor>
</comment>
<dbReference type="Gene3D" id="2.30.38.10">
    <property type="entry name" value="Luciferase, Domain 3"/>
    <property type="match status" value="2"/>
</dbReference>
<evidence type="ECO:0000256" key="1">
    <source>
        <dbReference type="ARBA" id="ARBA00001957"/>
    </source>
</evidence>
<dbReference type="Gene3D" id="3.30.559.30">
    <property type="entry name" value="Nonribosomal peptide synthetase, condensation domain"/>
    <property type="match status" value="3"/>
</dbReference>
<dbReference type="EMBL" id="CAJPVI010000092">
    <property type="protein sequence ID" value="CAG2160773.1"/>
    <property type="molecule type" value="Genomic_DNA"/>
</dbReference>
<keyword evidence="3" id="KW-0597">Phosphoprotein</keyword>
<dbReference type="CDD" id="cd19531">
    <property type="entry name" value="LCL_NRPS-like"/>
    <property type="match status" value="1"/>
</dbReference>
<feature type="domain" description="Carrier" evidence="6">
    <location>
        <begin position="978"/>
        <end position="1052"/>
    </location>
</feature>
<gene>
    <name evidence="7" type="primary">lgrD_2</name>
    <name evidence="7" type="ORF">LMG26411_07748</name>
</gene>
<dbReference type="CDD" id="cd05930">
    <property type="entry name" value="A_NRPS"/>
    <property type="match status" value="1"/>
</dbReference>
<dbReference type="Gene3D" id="1.10.1200.10">
    <property type="entry name" value="ACP-like"/>
    <property type="match status" value="2"/>
</dbReference>
<feature type="domain" description="Carrier" evidence="6">
    <location>
        <begin position="2442"/>
        <end position="2517"/>
    </location>
</feature>
<name>A0ABM8TVU7_9BURK</name>
<dbReference type="InterPro" id="IPR010071">
    <property type="entry name" value="AA_adenyl_dom"/>
</dbReference>
<dbReference type="Pfam" id="PF00501">
    <property type="entry name" value="AMP-binding"/>
    <property type="match status" value="2"/>
</dbReference>
<dbReference type="Pfam" id="PF00668">
    <property type="entry name" value="Condensation"/>
    <property type="match status" value="3"/>
</dbReference>
<dbReference type="RefSeq" id="WP_211958480.1">
    <property type="nucleotide sequence ID" value="NZ_CAJPVI010000092.1"/>
</dbReference>
<dbReference type="InterPro" id="IPR001242">
    <property type="entry name" value="Condensation_dom"/>
</dbReference>
<evidence type="ECO:0000256" key="5">
    <source>
        <dbReference type="SAM" id="MobiDB-lite"/>
    </source>
</evidence>
<evidence type="ECO:0000256" key="2">
    <source>
        <dbReference type="ARBA" id="ARBA00022450"/>
    </source>
</evidence>
<dbReference type="InterPro" id="IPR036736">
    <property type="entry name" value="ACP-like_sf"/>
</dbReference>
<dbReference type="PANTHER" id="PTHR45527:SF1">
    <property type="entry name" value="FATTY ACID SYNTHASE"/>
    <property type="match status" value="1"/>
</dbReference>
<dbReference type="SUPFAM" id="SSF52777">
    <property type="entry name" value="CoA-dependent acyltransferases"/>
    <property type="match status" value="6"/>
</dbReference>
<keyword evidence="8" id="KW-1185">Reference proteome</keyword>
<dbReference type="NCBIfam" id="TIGR01733">
    <property type="entry name" value="AA-adenyl-dom"/>
    <property type="match status" value="2"/>
</dbReference>
<organism evidence="7 8">
    <name type="scientific">Cupriavidus numazuensis</name>
    <dbReference type="NCBI Taxonomy" id="221992"/>
    <lineage>
        <taxon>Bacteria</taxon>
        <taxon>Pseudomonadati</taxon>
        <taxon>Pseudomonadota</taxon>
        <taxon>Betaproteobacteria</taxon>
        <taxon>Burkholderiales</taxon>
        <taxon>Burkholderiaceae</taxon>
        <taxon>Cupriavidus</taxon>
    </lineage>
</organism>
<dbReference type="InterPro" id="IPR000873">
    <property type="entry name" value="AMP-dep_synth/lig_dom"/>
</dbReference>
<sequence>MSDPQDLSARRARLTPAQRALLQQRLQGQAPASAGASISRRDPAAPAPLSAAQRGLWLTWQLAPDSPAYNLAGTMRLRGALDVAALQASLGAVVARHEILRTVIVPGAEPVQQVLAAHRLALEPADFTPDALTAFVQLPFALDREPACRARLFRVAPDEHLLALSLHHIAGDGWSLRILVDEVLAGYAGTAPSPLPIQFADYAVWERKHLDGGEQARQLDYWRAQLGSAEVPQPLVTLPRGAGGHGPEARYRFTWDGPLCAELRTLARAQGTSMFVLVVALLDVVLHRVGGQDVVRIGTPVANRQKAETHGLIGYLLNLLVLQARIGPADTFRNVLARVHETMLGAQAHQDLPFDALVRALQPERQPGVHPLFQVKCTQQDDIPATRAVGDLAVEVEAVSAGLAHFDLSLDFTDRGERIGCVFAYDAALFDTATIEALARAMTACAGAVCRDAAVAVSSIPLAASPTVGEPVVHAHTDVLSMWDAAVAQQPDAIAVRHESAALTFAEVDAAANCLAGKLVAYGVGREQAVAVHAHRSPQLVVGMLAVLKAGGVHVSLDPALPAQRLAYQLQDSGAVLLLDAAGLSWQPEVPVWPMDAQAAEPGGFIPAPIAPAQAAYLIYTSGSTGQPKGVLVSHGALANYVQGVLERVALPDDAGGMAMISTVAADLGHTVLFGALCSGRTLHLIDAARAFDPDRFAGYMREHRVDVLKIVPGHLQALLAAADPAGVLPARCLVLGGEATGWPLLERIAQLRPDLRVLNHYGPTETTVGMLTQSAGEASRAAASLPVGRTLDNCAAWVLDASLQPVPPGVAGELYLSGAGVARGYRGRAGQTAERFVAHPFAAGERMYRTGDRVRELADGSLEFLGRADDQVKIRGYRVEPREVARVLQTLEGVGEAEVIARAVGDDRLQLLGYVVPQAGMQLDPDALRTALGASLPDYMVPSAVTVLDALPRTANGKLDRRALPDPRPAATPGFDAPQGEAEQALAEVWAQVLRRERVGRHDNFFQLGGDSILALQIIARARKRGLRLTPRQLMEKQTVAAVAAIAGAAAAAPQAAAANGAAFAPTPVQAWFFAQEFASAQHWNQSLLLSPGKPVDVERLRQAVGRLVGHHEALRLQFTQEGGRWCQQVGPQAAVFETVDLSAEPDFAAAVTRTAAQAQLKLTLAAPFRAVWMEAGAGRAGRLLLVAHHLVVDAVSWRILVEDLQACYTQAGNALPPTSAFRLWSETLARHAQSPTLLAELPYWQAVTQHVEPLPGHAGGSNRVAEAQTVTLELDAAATAGLLSKVPAAYRTRINDVLLTALARTLCAWDGRDSVLVELEGHGREDAFDGVDMGRTVGWFTTLFPVRLAPAGAALGDSLKAVKEQLRAVPGNGLGYGVLRYLSETGRVLEQGAAPQVTFNYLGQIDPAAEGGWQLAPESSGAQRAPDSQRRTWLEVVAVVQQGRLGMRWTYSTAIHDEATVTGLAARFMQELRALIVLCSGGAHGATPSDFPLAALSQAQLDALPLPLAHVADLYPLSPMQQGMLFHSLYAPADGAYVNQLRADVDGLDVERFRAAWAGAIARHDVLRTGFVPGDAALQWVATRADVPLTVLDWQDRADAADALDAYAQADAQRGFDLATPPLMRLTLVRTAPRTHHLIWTRHHLLLDGWSTSRLLGEVLRSLAGESLPAPVARYRDYIGWVQGRQAGAAQAWWRAQLATLDGPTQLAGPTREGSGHGEIALQLDAAETERLTAFARAERVTVNTLVQAAWALLLGAHTRRDTVAFGATVSGRPAELAGAEQMVGLFINTLPVVATVTPGRALGDWLRALQAQGVAAREHEHTPLHEIQGWAGHGGRGLFDTIVVFENYPVDAALRETAGDGPVFRAVASREPTSYAMTLAVLQDDALSLHLGYARASFDDEAAARIGHQLAYLLRQMPDAATCALRLADAGECDALRRHGENPWQRPYYDAVHQRIAAQRPEAPALIHAGGTLCHGELNVRANRLAHRLRALGVRAECRVGVVAGHTPDTLVAMLAILKAGGACVPLDPALPAARLEYMLRDSGIALLLGPAAALEDLPANVVPLALDRLDLSVEPDVDPGVPVHPDQLAYVIYTSGSTGQPKGVAVAHGPMSMHLQAAGERYPIVADDRVLLFASLGFDAAFEQWALPLMHGAAVVLRGNADPTPEMLAELVRAHGVTMLDLPPALIRTLEGVTVRTLIAGGEAWPLAEAERARETLRPQRLFNAYGPTECVVSPTIWHGAVPLADDVPYAPIGTPLGERKAYVVDAAMQLVPAGVPGELYLGGTGLARGYLQRAGQSAERFVADPFDAAGGRLYRTGDLVRWRADGQLEYLGRIDQQIKIRGLRIEPGEIEAQLLAQPGVRAAAVVAVVGDNGTRLVAYACGEAEPVALREGLARVLPDYMVPTAIVMLEALPLTTNGKLDRAALPAAPAGHAAYEAPQGETETTLASLWAGLLDAPRVGRHDHFFELGGHSLLAMQLAGRIRAALHAELSLREIFAHPALAAMAAAVAQRQHGVAVEQAITNLDEFIDDLEAI</sequence>
<accession>A0ABM8TVU7</accession>
<dbReference type="SUPFAM" id="SSF47336">
    <property type="entry name" value="ACP-like"/>
    <property type="match status" value="2"/>
</dbReference>
<evidence type="ECO:0000256" key="3">
    <source>
        <dbReference type="ARBA" id="ARBA00022553"/>
    </source>
</evidence>
<dbReference type="Gene3D" id="3.30.559.10">
    <property type="entry name" value="Chloramphenicol acetyltransferase-like domain"/>
    <property type="match status" value="3"/>
</dbReference>
<dbReference type="CDD" id="cd19534">
    <property type="entry name" value="E_NRPS"/>
    <property type="match status" value="1"/>
</dbReference>
<protein>
    <submittedName>
        <fullName evidence="7">Linear gramicidin synthase subunit D</fullName>
    </submittedName>
</protein>
<reference evidence="7 8" key="1">
    <citation type="submission" date="2021-03" db="EMBL/GenBank/DDBJ databases">
        <authorList>
            <person name="Peeters C."/>
        </authorList>
    </citation>
    <scope>NUCLEOTIDE SEQUENCE [LARGE SCALE GENOMIC DNA]</scope>
    <source>
        <strain evidence="7 8">LMG 26411</strain>
    </source>
</reference>
<dbReference type="InterPro" id="IPR010060">
    <property type="entry name" value="NRPS_synth"/>
</dbReference>
<dbReference type="CDD" id="cd19543">
    <property type="entry name" value="DCL_NRPS"/>
    <property type="match status" value="1"/>
</dbReference>
<dbReference type="PROSITE" id="PS00012">
    <property type="entry name" value="PHOSPHOPANTETHEINE"/>
    <property type="match status" value="2"/>
</dbReference>
<feature type="region of interest" description="Disordered" evidence="5">
    <location>
        <begin position="959"/>
        <end position="979"/>
    </location>
</feature>
<dbReference type="Pfam" id="PF13193">
    <property type="entry name" value="AMP-binding_C"/>
    <property type="match status" value="2"/>
</dbReference>
<dbReference type="PROSITE" id="PS50075">
    <property type="entry name" value="CARRIER"/>
    <property type="match status" value="2"/>
</dbReference>
<dbReference type="Gene3D" id="3.40.50.980">
    <property type="match status" value="4"/>
</dbReference>
<evidence type="ECO:0000313" key="8">
    <source>
        <dbReference type="Proteomes" id="UP000672657"/>
    </source>
</evidence>
<dbReference type="InterPro" id="IPR020806">
    <property type="entry name" value="PKS_PP-bd"/>
</dbReference>
<proteinExistence type="predicted"/>
<comment type="caution">
    <text evidence="7">The sequence shown here is derived from an EMBL/GenBank/DDBJ whole genome shotgun (WGS) entry which is preliminary data.</text>
</comment>
<dbReference type="InterPro" id="IPR020845">
    <property type="entry name" value="AMP-binding_CS"/>
</dbReference>
<evidence type="ECO:0000313" key="7">
    <source>
        <dbReference type="EMBL" id="CAG2160773.1"/>
    </source>
</evidence>
<keyword evidence="2" id="KW-0596">Phosphopantetheine</keyword>
<dbReference type="InterPro" id="IPR009081">
    <property type="entry name" value="PP-bd_ACP"/>
</dbReference>
<dbReference type="NCBIfam" id="TIGR01720">
    <property type="entry name" value="NRPS-para261"/>
    <property type="match status" value="1"/>
</dbReference>
<dbReference type="Pfam" id="PF00550">
    <property type="entry name" value="PP-binding"/>
    <property type="match status" value="2"/>
</dbReference>
<evidence type="ECO:0000256" key="4">
    <source>
        <dbReference type="ARBA" id="ARBA00022737"/>
    </source>
</evidence>
<dbReference type="SMART" id="SM00823">
    <property type="entry name" value="PKS_PP"/>
    <property type="match status" value="2"/>
</dbReference>
<dbReference type="InterPro" id="IPR006162">
    <property type="entry name" value="Ppantetheine_attach_site"/>
</dbReference>